<dbReference type="SUPFAM" id="SSF52980">
    <property type="entry name" value="Restriction endonuclease-like"/>
    <property type="match status" value="1"/>
</dbReference>
<evidence type="ECO:0000256" key="9">
    <source>
        <dbReference type="ARBA" id="ARBA00023204"/>
    </source>
</evidence>
<name>A0ABT2NUK8_9RHOB</name>
<evidence type="ECO:0000256" key="1">
    <source>
        <dbReference type="ARBA" id="ARBA00022722"/>
    </source>
</evidence>
<feature type="region of interest" description="Disordered" evidence="16">
    <location>
        <begin position="897"/>
        <end position="958"/>
    </location>
</feature>
<reference evidence="20" key="1">
    <citation type="submission" date="2023-07" db="EMBL/GenBank/DDBJ databases">
        <title>Defluviimonas sediminis sp. nov., isolated from mangrove sediment.</title>
        <authorList>
            <person name="Liu L."/>
            <person name="Li J."/>
            <person name="Huang Y."/>
            <person name="Pan J."/>
            <person name="Li M."/>
        </authorList>
    </citation>
    <scope>NUCLEOTIDE SEQUENCE [LARGE SCALE GENOMIC DNA]</scope>
    <source>
        <strain evidence="20">FT324</strain>
    </source>
</reference>
<dbReference type="InterPro" id="IPR027417">
    <property type="entry name" value="P-loop_NTPase"/>
</dbReference>
<dbReference type="Pfam" id="PF00580">
    <property type="entry name" value="UvrD-helicase"/>
    <property type="match status" value="1"/>
</dbReference>
<feature type="domain" description="UvrD-like helicase ATP-binding" evidence="17">
    <location>
        <begin position="2"/>
        <end position="476"/>
    </location>
</feature>
<proteinExistence type="predicted"/>
<dbReference type="Pfam" id="PF13361">
    <property type="entry name" value="UvrD_C"/>
    <property type="match status" value="1"/>
</dbReference>
<dbReference type="NCBIfam" id="TIGR02784">
    <property type="entry name" value="addA_alphas"/>
    <property type="match status" value="1"/>
</dbReference>
<evidence type="ECO:0000256" key="16">
    <source>
        <dbReference type="SAM" id="MobiDB-lite"/>
    </source>
</evidence>
<dbReference type="InterPro" id="IPR014017">
    <property type="entry name" value="DNA_helicase_UvrD-like_C"/>
</dbReference>
<dbReference type="Gene3D" id="3.90.320.10">
    <property type="match status" value="1"/>
</dbReference>
<dbReference type="Gene3D" id="3.40.50.300">
    <property type="entry name" value="P-loop containing nucleotide triphosphate hydrolases"/>
    <property type="match status" value="3"/>
</dbReference>
<comment type="catalytic activity">
    <reaction evidence="11">
        <text>Couples ATP hydrolysis with the unwinding of duplex DNA by translocating in the 3'-5' direction.</text>
        <dbReference type="EC" id="5.6.2.4"/>
    </reaction>
</comment>
<keyword evidence="6" id="KW-0269">Exonuclease</keyword>
<dbReference type="InterPro" id="IPR011604">
    <property type="entry name" value="PDDEXK-like_dom_sf"/>
</dbReference>
<keyword evidence="10" id="KW-0413">Isomerase</keyword>
<comment type="catalytic activity">
    <reaction evidence="14">
        <text>ATP + H2O = ADP + phosphate + H(+)</text>
        <dbReference type="Rhea" id="RHEA:13065"/>
        <dbReference type="ChEBI" id="CHEBI:15377"/>
        <dbReference type="ChEBI" id="CHEBI:15378"/>
        <dbReference type="ChEBI" id="CHEBI:30616"/>
        <dbReference type="ChEBI" id="CHEBI:43474"/>
        <dbReference type="ChEBI" id="CHEBI:456216"/>
        <dbReference type="EC" id="5.6.2.4"/>
    </reaction>
</comment>
<dbReference type="GO" id="GO:0004386">
    <property type="term" value="F:helicase activity"/>
    <property type="evidence" value="ECO:0007669"/>
    <property type="project" value="UniProtKB-KW"/>
</dbReference>
<feature type="domain" description="UvrD-like helicase C-terminal" evidence="18">
    <location>
        <begin position="493"/>
        <end position="776"/>
    </location>
</feature>
<dbReference type="Gene3D" id="1.10.486.10">
    <property type="entry name" value="PCRA, domain 4"/>
    <property type="match status" value="1"/>
</dbReference>
<dbReference type="InterPro" id="IPR038726">
    <property type="entry name" value="PDDEXK_AddAB-type"/>
</dbReference>
<evidence type="ECO:0000256" key="5">
    <source>
        <dbReference type="ARBA" id="ARBA00022806"/>
    </source>
</evidence>
<evidence type="ECO:0000256" key="10">
    <source>
        <dbReference type="ARBA" id="ARBA00023235"/>
    </source>
</evidence>
<keyword evidence="8" id="KW-0238">DNA-binding</keyword>
<evidence type="ECO:0000313" key="20">
    <source>
        <dbReference type="Proteomes" id="UP001205601"/>
    </source>
</evidence>
<dbReference type="InterPro" id="IPR014151">
    <property type="entry name" value="DNA_helicase_AddA"/>
</dbReference>
<evidence type="ECO:0000256" key="15">
    <source>
        <dbReference type="PROSITE-ProRule" id="PRU00560"/>
    </source>
</evidence>
<evidence type="ECO:0000259" key="17">
    <source>
        <dbReference type="PROSITE" id="PS51198"/>
    </source>
</evidence>
<evidence type="ECO:0000256" key="2">
    <source>
        <dbReference type="ARBA" id="ARBA00022741"/>
    </source>
</evidence>
<keyword evidence="9" id="KW-0234">DNA repair</keyword>
<evidence type="ECO:0000256" key="8">
    <source>
        <dbReference type="ARBA" id="ARBA00023125"/>
    </source>
</evidence>
<evidence type="ECO:0000256" key="3">
    <source>
        <dbReference type="ARBA" id="ARBA00022763"/>
    </source>
</evidence>
<dbReference type="InterPro" id="IPR011335">
    <property type="entry name" value="Restrct_endonuc-II-like"/>
</dbReference>
<dbReference type="RefSeq" id="WP_261497143.1">
    <property type="nucleotide sequence ID" value="NZ_JAOCQF010000003.1"/>
</dbReference>
<dbReference type="PANTHER" id="PTHR11070">
    <property type="entry name" value="UVRD / RECB / PCRA DNA HELICASE FAMILY MEMBER"/>
    <property type="match status" value="1"/>
</dbReference>
<keyword evidence="20" id="KW-1185">Reference proteome</keyword>
<feature type="compositionally biased region" description="Pro residues" evidence="16">
    <location>
        <begin position="929"/>
        <end position="940"/>
    </location>
</feature>
<dbReference type="PANTHER" id="PTHR11070:SF2">
    <property type="entry name" value="ATP-DEPENDENT DNA HELICASE SRS2"/>
    <property type="match status" value="1"/>
</dbReference>
<keyword evidence="4 15" id="KW-0378">Hydrolase</keyword>
<keyword evidence="1" id="KW-0540">Nuclease</keyword>
<feature type="compositionally biased region" description="Low complexity" evidence="16">
    <location>
        <begin position="941"/>
        <end position="954"/>
    </location>
</feature>
<keyword evidence="7 15" id="KW-0067">ATP-binding</keyword>
<dbReference type="Pfam" id="PF12705">
    <property type="entry name" value="PDDEXK_1"/>
    <property type="match status" value="1"/>
</dbReference>
<dbReference type="EC" id="5.6.2.4" evidence="12"/>
<comment type="caution">
    <text evidence="19">The sequence shown here is derived from an EMBL/GenBank/DDBJ whole genome shotgun (WGS) entry which is preliminary data.</text>
</comment>
<organism evidence="19 20">
    <name type="scientific">Albidovulum sediminis</name>
    <dbReference type="NCBI Taxonomy" id="3066345"/>
    <lineage>
        <taxon>Bacteria</taxon>
        <taxon>Pseudomonadati</taxon>
        <taxon>Pseudomonadota</taxon>
        <taxon>Alphaproteobacteria</taxon>
        <taxon>Rhodobacterales</taxon>
        <taxon>Paracoccaceae</taxon>
        <taxon>Albidovulum</taxon>
    </lineage>
</organism>
<evidence type="ECO:0000256" key="7">
    <source>
        <dbReference type="ARBA" id="ARBA00022840"/>
    </source>
</evidence>
<keyword evidence="5 15" id="KW-0347">Helicase</keyword>
<evidence type="ECO:0000256" key="6">
    <source>
        <dbReference type="ARBA" id="ARBA00022839"/>
    </source>
</evidence>
<dbReference type="Proteomes" id="UP001205601">
    <property type="component" value="Unassembled WGS sequence"/>
</dbReference>
<dbReference type="PROSITE" id="PS51217">
    <property type="entry name" value="UVRD_HELICASE_CTER"/>
    <property type="match status" value="1"/>
</dbReference>
<dbReference type="InterPro" id="IPR000212">
    <property type="entry name" value="DNA_helicase_UvrD/REP"/>
</dbReference>
<feature type="compositionally biased region" description="Low complexity" evidence="16">
    <location>
        <begin position="911"/>
        <end position="923"/>
    </location>
</feature>
<evidence type="ECO:0000259" key="18">
    <source>
        <dbReference type="PROSITE" id="PS51217"/>
    </source>
</evidence>
<sequence>MMDDATRAQVRAADPLASTWLSANAGSGKTRVLIDRVARLLLQGTEPQRILCLTYTKAAASEMQNRLFDRLGQWAMLPEPELRDALSSLGAPGPVNATALAQARRLFARAIETPGGLKIQTIHSFCAALLRRFPVEAGVSPDFSELDDRTSALLREEIVEELAAGDDVDAVDALANLVSGDDLDGFLGDLGRNSDFFAHPLMRDEALSLFGLPAGFDWPNLLASIFNGDEAALFASLVPILETSGATDSRAGRRLGALDLAAPGPDTLKLLEDVLLTGSGAKVPFAAKIDSFPTKALREGSAAAFVPELQALMLRVEGARPRRLALAAAEKTLALHRFAGAFLPRYAARKALHGWLDFDDLISRAAALLGDREVASWVLFRLDGGIDHVLVDEAQDTSPRQWKVIERLTEEFTSGEGARGTGRTIFVVGDKKQSIYSFQGADLEEFDGMRLHFAARFKALGRGMEQLELLHSFRSADAILRVVDLTFDDRVNRGLGGSPLHRAFHIDKPGRVDLWAPVPKPARVEPDKWFDPVDVLPEAHEHVVLARKIAAEVRRMIDAGTCIMGKHGPRKIHEGDFLILVQRRSALFGEIIRACKAAGLRIAGADRLKLGAELAVKDLAALLNFLALQEDDLSLAAALRSPLFGWTEAQLYDLAHDRADRAFLWEALRGRREAHPETLAILDDLRRWADFLRPFELLERILTRHGGRKRLLARLGPEAEDGIDALLAQALAYERTEVPSLTGFLVWMQTDEVEVKRRLDNAGDALRVMTVHGAKGLEAPIVILPDTAKRGEQTRDEIYVNGQGIALWKTPAAESPALISDLRDAFRERQRQERMRLLYVAMTRAESWLIVCAAGDTGSGEDSWHALIDTALEKAGAALHPAEGGAWDFGAGKRFELGHWPAPSPEDAEPARTAAETPTEPDAWMTDPAPVPPEAPPPLSPSALGGAKALAGEAGLDEEEAKRRGTCIHLLLEHLPSWPRDRWPEISATLLEAEVGANPAESETFLAEAARVLDSPDLAAILPDALREVELTAELEELGGRRLHGTVDLLLVRGRHVLAVDYKSNAVVPENAESVPEGILRQMGAYAAMLAPIYPDHEIETAILWTRTGQLMPLPLDIVRGALLSTPTA</sequence>
<evidence type="ECO:0000256" key="14">
    <source>
        <dbReference type="ARBA" id="ARBA00048988"/>
    </source>
</evidence>
<protein>
    <recommendedName>
        <fullName evidence="12">DNA 3'-5' helicase</fullName>
        <ecNumber evidence="12">5.6.2.4</ecNumber>
    </recommendedName>
    <alternativeName>
        <fullName evidence="13">DNA 3'-5' helicase II</fullName>
    </alternativeName>
</protein>
<evidence type="ECO:0000256" key="4">
    <source>
        <dbReference type="ARBA" id="ARBA00022801"/>
    </source>
</evidence>
<keyword evidence="2 15" id="KW-0547">Nucleotide-binding</keyword>
<dbReference type="InterPro" id="IPR014016">
    <property type="entry name" value="UvrD-like_ATP-bd"/>
</dbReference>
<accession>A0ABT2NUK8</accession>
<feature type="binding site" evidence="15">
    <location>
        <begin position="23"/>
        <end position="30"/>
    </location>
    <ligand>
        <name>ATP</name>
        <dbReference type="ChEBI" id="CHEBI:30616"/>
    </ligand>
</feature>
<dbReference type="Gene3D" id="3.30.160.800">
    <property type="match status" value="1"/>
</dbReference>
<evidence type="ECO:0000256" key="11">
    <source>
        <dbReference type="ARBA" id="ARBA00034617"/>
    </source>
</evidence>
<evidence type="ECO:0000256" key="13">
    <source>
        <dbReference type="ARBA" id="ARBA00034923"/>
    </source>
</evidence>
<dbReference type="EMBL" id="JAOCQF010000003">
    <property type="protein sequence ID" value="MCT8331264.1"/>
    <property type="molecule type" value="Genomic_DNA"/>
</dbReference>
<evidence type="ECO:0000256" key="12">
    <source>
        <dbReference type="ARBA" id="ARBA00034808"/>
    </source>
</evidence>
<evidence type="ECO:0000313" key="19">
    <source>
        <dbReference type="EMBL" id="MCT8331264.1"/>
    </source>
</evidence>
<dbReference type="SUPFAM" id="SSF52540">
    <property type="entry name" value="P-loop containing nucleoside triphosphate hydrolases"/>
    <property type="match status" value="1"/>
</dbReference>
<dbReference type="PROSITE" id="PS51198">
    <property type="entry name" value="UVRD_HELICASE_ATP_BIND"/>
    <property type="match status" value="1"/>
</dbReference>
<gene>
    <name evidence="19" type="primary">addA</name>
    <name evidence="19" type="ORF">N5I32_17230</name>
</gene>
<keyword evidence="3" id="KW-0227">DNA damage</keyword>